<organism evidence="2 3">
    <name type="scientific">Candidatus Methylomirabilis limnetica</name>
    <dbReference type="NCBI Taxonomy" id="2033718"/>
    <lineage>
        <taxon>Bacteria</taxon>
        <taxon>Candidatus Methylomirabilota</taxon>
        <taxon>Candidatus Methylomirabilia</taxon>
        <taxon>Candidatus Methylomirabilales</taxon>
        <taxon>Candidatus Methylomirabilaceae</taxon>
        <taxon>Candidatus Methylomirabilis</taxon>
    </lineage>
</organism>
<evidence type="ECO:0000313" key="3">
    <source>
        <dbReference type="Proteomes" id="UP000241436"/>
    </source>
</evidence>
<evidence type="ECO:0000313" key="2">
    <source>
        <dbReference type="EMBL" id="PTL36685.1"/>
    </source>
</evidence>
<dbReference type="InterPro" id="IPR037914">
    <property type="entry name" value="SpoVT-AbrB_sf"/>
</dbReference>
<name>A0A2T4TZY4_9BACT</name>
<dbReference type="OrthoDB" id="199763at2"/>
<dbReference type="SUPFAM" id="SSF89447">
    <property type="entry name" value="AbrB/MazE/MraZ-like"/>
    <property type="match status" value="1"/>
</dbReference>
<protein>
    <recommendedName>
        <fullName evidence="1">SpoVT-AbrB domain-containing protein</fullName>
    </recommendedName>
</protein>
<gene>
    <name evidence="2" type="ORF">CLG94_03130</name>
</gene>
<dbReference type="Proteomes" id="UP000241436">
    <property type="component" value="Unassembled WGS sequence"/>
</dbReference>
<reference evidence="2 3" key="1">
    <citation type="submission" date="2017-09" db="EMBL/GenBank/DDBJ databases">
        <title>Bloom of a denitrifying methanotroph, Candidatus Methylomirabilis limnetica, in a deep stratified lake.</title>
        <authorList>
            <person name="Graf J.S."/>
            <person name="Marchant H.K."/>
            <person name="Tienken D."/>
            <person name="Hach P.F."/>
            <person name="Brand A."/>
            <person name="Schubert C.J."/>
            <person name="Kuypers M.M."/>
            <person name="Milucka J."/>
        </authorList>
    </citation>
    <scope>NUCLEOTIDE SEQUENCE [LARGE SCALE GENOMIC DNA]</scope>
    <source>
        <strain evidence="2 3">Zug</strain>
    </source>
</reference>
<sequence length="140" mass="16096">MALTRIGPKHQITIPKEVFERLQLQVRDYLEAEVEGRKIVLTPKQLAEKAPALKLSLREQRLLAGAQAKIERIQKNLMQAKGLTLAEARVAARVGLIDPEQLYWWTEEWQKVEREAEAEIRAGGAKSFERIEDLLRDLRS</sequence>
<keyword evidence="3" id="KW-1185">Reference proteome</keyword>
<dbReference type="Gene3D" id="2.10.260.10">
    <property type="match status" value="1"/>
</dbReference>
<dbReference type="Pfam" id="PF04014">
    <property type="entry name" value="MazE_antitoxin"/>
    <property type="match status" value="1"/>
</dbReference>
<dbReference type="AlphaFoldDB" id="A0A2T4TZY4"/>
<dbReference type="NCBIfam" id="TIGR01439">
    <property type="entry name" value="lp_hng_hel_AbrB"/>
    <property type="match status" value="1"/>
</dbReference>
<feature type="domain" description="SpoVT-AbrB" evidence="1">
    <location>
        <begin position="4"/>
        <end position="49"/>
    </location>
</feature>
<dbReference type="GO" id="GO:0003677">
    <property type="term" value="F:DNA binding"/>
    <property type="evidence" value="ECO:0007669"/>
    <property type="project" value="InterPro"/>
</dbReference>
<proteinExistence type="predicted"/>
<comment type="caution">
    <text evidence="2">The sequence shown here is derived from an EMBL/GenBank/DDBJ whole genome shotgun (WGS) entry which is preliminary data.</text>
</comment>
<dbReference type="EMBL" id="NVQC01000013">
    <property type="protein sequence ID" value="PTL36685.1"/>
    <property type="molecule type" value="Genomic_DNA"/>
</dbReference>
<accession>A0A2T4TZY4</accession>
<dbReference type="SMART" id="SM00966">
    <property type="entry name" value="SpoVT_AbrB"/>
    <property type="match status" value="1"/>
</dbReference>
<reference evidence="3" key="2">
    <citation type="journal article" date="2018" name="Environ. Microbiol.">
        <title>Bloom of a denitrifying methanotroph, 'Candidatus Methylomirabilis limnetica', in a deep stratified lake.</title>
        <authorList>
            <person name="Graf J.S."/>
            <person name="Mayr M.J."/>
            <person name="Marchant H.K."/>
            <person name="Tienken D."/>
            <person name="Hach P.F."/>
            <person name="Brand A."/>
            <person name="Schubert C.J."/>
            <person name="Kuypers M.M."/>
            <person name="Milucka J."/>
        </authorList>
    </citation>
    <scope>NUCLEOTIDE SEQUENCE [LARGE SCALE GENOMIC DNA]</scope>
    <source>
        <strain evidence="3">Zug</strain>
    </source>
</reference>
<dbReference type="RefSeq" id="WP_133174617.1">
    <property type="nucleotide sequence ID" value="NZ_NVQC01000013.1"/>
</dbReference>
<dbReference type="InterPro" id="IPR007159">
    <property type="entry name" value="SpoVT-AbrB_dom"/>
</dbReference>
<evidence type="ECO:0000259" key="1">
    <source>
        <dbReference type="SMART" id="SM00966"/>
    </source>
</evidence>